<accession>A0A511JPU5</accession>
<organism evidence="2 3">
    <name type="scientific">Cellulomonas terrae</name>
    <dbReference type="NCBI Taxonomy" id="311234"/>
    <lineage>
        <taxon>Bacteria</taxon>
        <taxon>Bacillati</taxon>
        <taxon>Actinomycetota</taxon>
        <taxon>Actinomycetes</taxon>
        <taxon>Micrococcales</taxon>
        <taxon>Cellulomonadaceae</taxon>
        <taxon>Cellulomonas</taxon>
    </lineage>
</organism>
<dbReference type="InterPro" id="IPR011037">
    <property type="entry name" value="Pyrv_Knase-like_insert_dom_sf"/>
</dbReference>
<dbReference type="OrthoDB" id="9793178at2"/>
<dbReference type="Pfam" id="PF03476">
    <property type="entry name" value="MOSC_N"/>
    <property type="match status" value="1"/>
</dbReference>
<proteinExistence type="predicted"/>
<dbReference type="InterPro" id="IPR005303">
    <property type="entry name" value="MOCOS_middle"/>
</dbReference>
<name>A0A511JPU5_9CELL</name>
<dbReference type="GO" id="GO:0003824">
    <property type="term" value="F:catalytic activity"/>
    <property type="evidence" value="ECO:0007669"/>
    <property type="project" value="InterPro"/>
</dbReference>
<dbReference type="AlphaFoldDB" id="A0A511JPU5"/>
<evidence type="ECO:0000313" key="3">
    <source>
        <dbReference type="Proteomes" id="UP000321049"/>
    </source>
</evidence>
<feature type="domain" description="MOSC" evidence="1">
    <location>
        <begin position="127"/>
        <end position="288"/>
    </location>
</feature>
<evidence type="ECO:0000259" key="1">
    <source>
        <dbReference type="PROSITE" id="PS51340"/>
    </source>
</evidence>
<dbReference type="RefSeq" id="WP_146847615.1">
    <property type="nucleotide sequence ID" value="NZ_BJWH01000025.1"/>
</dbReference>
<dbReference type="PANTHER" id="PTHR14237:SF19">
    <property type="entry name" value="MITOCHONDRIAL AMIDOXIME REDUCING COMPONENT 1"/>
    <property type="match status" value="1"/>
</dbReference>
<dbReference type="Proteomes" id="UP000321049">
    <property type="component" value="Unassembled WGS sequence"/>
</dbReference>
<dbReference type="GO" id="GO:0030151">
    <property type="term" value="F:molybdenum ion binding"/>
    <property type="evidence" value="ECO:0007669"/>
    <property type="project" value="InterPro"/>
</dbReference>
<dbReference type="Pfam" id="PF03473">
    <property type="entry name" value="MOSC"/>
    <property type="match status" value="1"/>
</dbReference>
<gene>
    <name evidence="2" type="ORF">CTE05_35530</name>
</gene>
<dbReference type="PROSITE" id="PS51340">
    <property type="entry name" value="MOSC"/>
    <property type="match status" value="1"/>
</dbReference>
<dbReference type="EMBL" id="BJWH01000025">
    <property type="protein sequence ID" value="GEM00007.1"/>
    <property type="molecule type" value="Genomic_DNA"/>
</dbReference>
<dbReference type="InterPro" id="IPR005302">
    <property type="entry name" value="MoCF_Sase_C"/>
</dbReference>
<dbReference type="SUPFAM" id="SSF50800">
    <property type="entry name" value="PK beta-barrel domain-like"/>
    <property type="match status" value="1"/>
</dbReference>
<dbReference type="SUPFAM" id="SSF141673">
    <property type="entry name" value="MOSC N-terminal domain-like"/>
    <property type="match status" value="1"/>
</dbReference>
<protein>
    <submittedName>
        <fullName evidence="2">Molybdenum cofactor biosysynthesis protein</fullName>
    </submittedName>
</protein>
<sequence length="290" mass="31525">MPEPSLVVSALTVYPVKSFAGTPTTSMEVEIAGPRGDRRWMVVDEHGSTLTARSHPRMLAARATSYHGGVRLVSDDLPTLDVAEPSGPPDLPVQLKRLDTATRAGDEADAWVSELLGQRATLVWLDDPARRGMAEKHGGTRADPLALTDTGPVHVTSTASLRRLDAWAAELHDERVARAVEKGDPAPAPRTVLDMRRFRPNLVVDGDLDPFVEDGWATLTVGDVELRFADHCGRCVLTTIDPDTQVKGKEPLASLARHRRRDGEVWFGIQMVPVRGGVVTVGDRVATTDR</sequence>
<keyword evidence="3" id="KW-1185">Reference proteome</keyword>
<reference evidence="2 3" key="1">
    <citation type="submission" date="2019-07" db="EMBL/GenBank/DDBJ databases">
        <title>Whole genome shotgun sequence of Cellulomonas terrae NBRC 100819.</title>
        <authorList>
            <person name="Hosoyama A."/>
            <person name="Uohara A."/>
            <person name="Ohji S."/>
            <person name="Ichikawa N."/>
        </authorList>
    </citation>
    <scope>NUCLEOTIDE SEQUENCE [LARGE SCALE GENOMIC DNA]</scope>
    <source>
        <strain evidence="2 3">NBRC 100819</strain>
    </source>
</reference>
<evidence type="ECO:0000313" key="2">
    <source>
        <dbReference type="EMBL" id="GEM00007.1"/>
    </source>
</evidence>
<dbReference type="GO" id="GO:0030170">
    <property type="term" value="F:pyridoxal phosphate binding"/>
    <property type="evidence" value="ECO:0007669"/>
    <property type="project" value="InterPro"/>
</dbReference>
<dbReference type="PANTHER" id="PTHR14237">
    <property type="entry name" value="MOLYBDOPTERIN COFACTOR SULFURASE MOSC"/>
    <property type="match status" value="1"/>
</dbReference>
<comment type="caution">
    <text evidence="2">The sequence shown here is derived from an EMBL/GenBank/DDBJ whole genome shotgun (WGS) entry which is preliminary data.</text>
</comment>